<name>A0ABD1Y089_9MARC</name>
<proteinExistence type="predicted"/>
<sequence>MSGLRPSSGKRTSNSKWMSLWEQRHKKAKIGKRVEEMQGTGATKPTTVAADVSFVGAQVKAVKVEQGWIVAPTLKTEQGRSSLATQVAELEREKDKQGELLECLKAEWRELSRKALLQLGAKEMTALCQELDVVNSNEGLSSGVHSGGTNTTVTIAGGLSSADMTQNEAGSSSSRSGKWLFLSDCGLKSVAAHVEDGSKQKNERIVETLRKICLLDFMRRVYKWQDTDICHEFVRNWNHKEKKTRVNDVEIDVSIKTFETVTGLKVEENAEVFEDANQGNQIPDYRVLQRVQEGKDKNRSVCLSEVQEPWLRDLLFLLSTTVGMKCSKLSLLAPDVLRFLCDALSLKRFTWSKIIHMKFLAEVVRLHGQSLSGRRSPREKTACGPLMCFLYAHAVLTWSLADLDALLSFTGEKIMKVSVEFPGEKTRKIVYEGQRHVSKKSEDDGFKQDRSSRMPSAITSLEVATSQFNHSGKRSRLVEQCVPSVSLPTDSLTIEGWAAKVLELECTIARQNAELAESRLLIFKQGETSCKR</sequence>
<protein>
    <submittedName>
        <fullName evidence="1">Uncharacterized protein</fullName>
    </submittedName>
</protein>
<organism evidence="1 2">
    <name type="scientific">Riccia fluitans</name>
    <dbReference type="NCBI Taxonomy" id="41844"/>
    <lineage>
        <taxon>Eukaryota</taxon>
        <taxon>Viridiplantae</taxon>
        <taxon>Streptophyta</taxon>
        <taxon>Embryophyta</taxon>
        <taxon>Marchantiophyta</taxon>
        <taxon>Marchantiopsida</taxon>
        <taxon>Marchantiidae</taxon>
        <taxon>Marchantiales</taxon>
        <taxon>Ricciaceae</taxon>
        <taxon>Riccia</taxon>
    </lineage>
</organism>
<dbReference type="Proteomes" id="UP001605036">
    <property type="component" value="Unassembled WGS sequence"/>
</dbReference>
<dbReference type="EMBL" id="JBHFFA010000006">
    <property type="protein sequence ID" value="KAL2620153.1"/>
    <property type="molecule type" value="Genomic_DNA"/>
</dbReference>
<evidence type="ECO:0000313" key="2">
    <source>
        <dbReference type="Proteomes" id="UP001605036"/>
    </source>
</evidence>
<gene>
    <name evidence="1" type="ORF">R1flu_000358</name>
</gene>
<reference evidence="1 2" key="1">
    <citation type="submission" date="2024-09" db="EMBL/GenBank/DDBJ databases">
        <title>Chromosome-scale assembly of Riccia fluitans.</title>
        <authorList>
            <person name="Paukszto L."/>
            <person name="Sawicki J."/>
            <person name="Karawczyk K."/>
            <person name="Piernik-Szablinska J."/>
            <person name="Szczecinska M."/>
            <person name="Mazdziarz M."/>
        </authorList>
    </citation>
    <scope>NUCLEOTIDE SEQUENCE [LARGE SCALE GENOMIC DNA]</scope>
    <source>
        <strain evidence="1">Rf_01</strain>
        <tissue evidence="1">Aerial parts of the thallus</tissue>
    </source>
</reference>
<dbReference type="AlphaFoldDB" id="A0ABD1Y089"/>
<evidence type="ECO:0000313" key="1">
    <source>
        <dbReference type="EMBL" id="KAL2620153.1"/>
    </source>
</evidence>
<keyword evidence="2" id="KW-1185">Reference proteome</keyword>
<comment type="caution">
    <text evidence="1">The sequence shown here is derived from an EMBL/GenBank/DDBJ whole genome shotgun (WGS) entry which is preliminary data.</text>
</comment>
<accession>A0ABD1Y089</accession>